<dbReference type="STRING" id="1519643.SAMN06295933_2969"/>
<dbReference type="Proteomes" id="UP000192906">
    <property type="component" value="Unassembled WGS sequence"/>
</dbReference>
<dbReference type="SUPFAM" id="SSF51161">
    <property type="entry name" value="Trimeric LpxA-like enzymes"/>
    <property type="match status" value="1"/>
</dbReference>
<evidence type="ECO:0000256" key="5">
    <source>
        <dbReference type="PIRSR" id="PIRSR620019-2"/>
    </source>
</evidence>
<dbReference type="PANTHER" id="PTHR43300">
    <property type="entry name" value="ACETYLTRANSFERASE"/>
    <property type="match status" value="1"/>
</dbReference>
<gene>
    <name evidence="7" type="ORF">SAMN06295933_2969</name>
</gene>
<dbReference type="Pfam" id="PF00132">
    <property type="entry name" value="Hexapep"/>
    <property type="match status" value="1"/>
</dbReference>
<dbReference type="InterPro" id="IPR001451">
    <property type="entry name" value="Hexapep"/>
</dbReference>
<dbReference type="PROSITE" id="PS00101">
    <property type="entry name" value="HEXAPEP_TRANSFERASES"/>
    <property type="match status" value="1"/>
</dbReference>
<dbReference type="RefSeq" id="WP_085103607.1">
    <property type="nucleotide sequence ID" value="NZ_FWZU01000005.1"/>
</dbReference>
<keyword evidence="3" id="KW-0677">Repeat</keyword>
<dbReference type="EMBL" id="FWZU01000005">
    <property type="protein sequence ID" value="SMF34241.1"/>
    <property type="molecule type" value="Genomic_DNA"/>
</dbReference>
<dbReference type="OrthoDB" id="9801456at2"/>
<reference evidence="8" key="1">
    <citation type="submission" date="2017-04" db="EMBL/GenBank/DDBJ databases">
        <authorList>
            <person name="Varghese N."/>
            <person name="Submissions S."/>
        </authorList>
    </citation>
    <scope>NUCLEOTIDE SEQUENCE [LARGE SCALE GENOMIC DNA]</scope>
    <source>
        <strain evidence="8">K3S</strain>
    </source>
</reference>
<feature type="domain" description="PglD N-terminal" evidence="6">
    <location>
        <begin position="3"/>
        <end position="80"/>
    </location>
</feature>
<dbReference type="GO" id="GO:0016746">
    <property type="term" value="F:acyltransferase activity"/>
    <property type="evidence" value="ECO:0007669"/>
    <property type="project" value="UniProtKB-KW"/>
</dbReference>
<keyword evidence="2 7" id="KW-0808">Transferase</keyword>
<dbReference type="NCBIfam" id="TIGR03570">
    <property type="entry name" value="NeuD_NnaD"/>
    <property type="match status" value="1"/>
</dbReference>
<dbReference type="Pfam" id="PF17836">
    <property type="entry name" value="PglD_N"/>
    <property type="match status" value="1"/>
</dbReference>
<evidence type="ECO:0000256" key="3">
    <source>
        <dbReference type="ARBA" id="ARBA00022737"/>
    </source>
</evidence>
<dbReference type="InterPro" id="IPR018357">
    <property type="entry name" value="Hexapep_transf_CS"/>
</dbReference>
<feature type="binding site" evidence="5">
    <location>
        <position position="68"/>
    </location>
    <ligand>
        <name>substrate</name>
    </ligand>
</feature>
<protein>
    <submittedName>
        <fullName evidence="7">Sugar O-acyltransferase, sialic acid O-acetyltransferase NeuD family</fullName>
    </submittedName>
</protein>
<dbReference type="PANTHER" id="PTHR43300:SF7">
    <property type="entry name" value="UDP-N-ACETYLBACILLOSAMINE N-ACETYLTRANSFERASE"/>
    <property type="match status" value="1"/>
</dbReference>
<dbReference type="CDD" id="cd03360">
    <property type="entry name" value="LbH_AT_putative"/>
    <property type="match status" value="1"/>
</dbReference>
<evidence type="ECO:0000256" key="1">
    <source>
        <dbReference type="ARBA" id="ARBA00007274"/>
    </source>
</evidence>
<dbReference type="InterPro" id="IPR011004">
    <property type="entry name" value="Trimer_LpxA-like_sf"/>
</dbReference>
<comment type="similarity">
    <text evidence="1">Belongs to the transferase hexapeptide repeat family.</text>
</comment>
<organism evidence="7 8">
    <name type="scientific">Desulfovibrio gilichinskyi</name>
    <dbReference type="NCBI Taxonomy" id="1519643"/>
    <lineage>
        <taxon>Bacteria</taxon>
        <taxon>Pseudomonadati</taxon>
        <taxon>Thermodesulfobacteriota</taxon>
        <taxon>Desulfovibrionia</taxon>
        <taxon>Desulfovibrionales</taxon>
        <taxon>Desulfovibrionaceae</taxon>
        <taxon>Desulfovibrio</taxon>
    </lineage>
</organism>
<keyword evidence="8" id="KW-1185">Reference proteome</keyword>
<proteinExistence type="inferred from homology"/>
<name>A0A1X7EIT0_9BACT</name>
<evidence type="ECO:0000313" key="7">
    <source>
        <dbReference type="EMBL" id="SMF34241.1"/>
    </source>
</evidence>
<dbReference type="InterPro" id="IPR050179">
    <property type="entry name" value="Trans_hexapeptide_repeat"/>
</dbReference>
<dbReference type="Gene3D" id="3.40.50.20">
    <property type="match status" value="1"/>
</dbReference>
<evidence type="ECO:0000259" key="6">
    <source>
        <dbReference type="Pfam" id="PF17836"/>
    </source>
</evidence>
<accession>A0A1X7EIT0</accession>
<evidence type="ECO:0000256" key="4">
    <source>
        <dbReference type="ARBA" id="ARBA00023315"/>
    </source>
</evidence>
<feature type="binding site" evidence="5">
    <location>
        <position position="165"/>
    </location>
    <ligand>
        <name>acetyl-CoA</name>
        <dbReference type="ChEBI" id="CHEBI:57288"/>
    </ligand>
</feature>
<dbReference type="AlphaFoldDB" id="A0A1X7EIT0"/>
<evidence type="ECO:0000256" key="2">
    <source>
        <dbReference type="ARBA" id="ARBA00022679"/>
    </source>
</evidence>
<dbReference type="InterPro" id="IPR041561">
    <property type="entry name" value="PglD_N"/>
</dbReference>
<dbReference type="InterPro" id="IPR020019">
    <property type="entry name" value="AcTrfase_PglD-like"/>
</dbReference>
<sequence>MKKIIIMGAGGHGQVVADALMLMKGAEPVAFLDENPAVIGKSVLGIPVPGGNEHLSKIEHDGVVIALGNNQLRKRIFEELTAAGETLFTVIHPSAIISPSVKIGTGCMILAGAVINTGAEIKDNTIINTNSTIEHHNVIGPHAHIAPGATLGGEVIVGEESMVGIGATVLPRVTIGNRAMLGAGSTATGNIAEDITAAGIPAKRLKFKAK</sequence>
<keyword evidence="4 7" id="KW-0012">Acyltransferase</keyword>
<evidence type="ECO:0000313" key="8">
    <source>
        <dbReference type="Proteomes" id="UP000192906"/>
    </source>
</evidence>
<dbReference type="Gene3D" id="2.160.10.10">
    <property type="entry name" value="Hexapeptide repeat proteins"/>
    <property type="match status" value="2"/>
</dbReference>
<feature type="binding site" evidence="5">
    <location>
        <position position="144"/>
    </location>
    <ligand>
        <name>acetyl-CoA</name>
        <dbReference type="ChEBI" id="CHEBI:57288"/>
    </ligand>
</feature>